<feature type="transmembrane region" description="Helical" evidence="1">
    <location>
        <begin position="146"/>
        <end position="165"/>
    </location>
</feature>
<feature type="transmembrane region" description="Helical" evidence="1">
    <location>
        <begin position="171"/>
        <end position="189"/>
    </location>
</feature>
<evidence type="ECO:0000313" key="2">
    <source>
        <dbReference type="EMBL" id="UFZ01732.1"/>
    </source>
</evidence>
<dbReference type="Proteomes" id="UP001431010">
    <property type="component" value="Chromosome"/>
</dbReference>
<name>A0ABY3R4R6_9BRAD</name>
<evidence type="ECO:0000313" key="3">
    <source>
        <dbReference type="Proteomes" id="UP001431010"/>
    </source>
</evidence>
<dbReference type="EMBL" id="CP088156">
    <property type="protein sequence ID" value="UFZ01732.1"/>
    <property type="molecule type" value="Genomic_DNA"/>
</dbReference>
<keyword evidence="1" id="KW-0812">Transmembrane</keyword>
<dbReference type="RefSeq" id="WP_231317526.1">
    <property type="nucleotide sequence ID" value="NZ_CP088156.1"/>
</dbReference>
<keyword evidence="1" id="KW-1133">Transmembrane helix</keyword>
<evidence type="ECO:0000256" key="1">
    <source>
        <dbReference type="SAM" id="Phobius"/>
    </source>
</evidence>
<protein>
    <submittedName>
        <fullName evidence="2">TIGR04222 domain-containing membrane protein</fullName>
    </submittedName>
</protein>
<reference evidence="2" key="1">
    <citation type="journal article" date="2024" name="Antonie Van Leeuwenhoek">
        <title>Bradyrhizobium ontarionense sp. nov., a novel bacterial symbiont isolated from Aeschynomene indica (Indian jointvetch), harbours photosynthesis, nitrogen fixation and nitrous oxide (N2O) reductase genes.</title>
        <authorList>
            <person name="Bromfield E.S.P."/>
            <person name="Cloutier S."/>
        </authorList>
    </citation>
    <scope>NUCLEOTIDE SEQUENCE</scope>
    <source>
        <strain evidence="2">A19</strain>
    </source>
</reference>
<feature type="transmembrane region" description="Helical" evidence="1">
    <location>
        <begin position="12"/>
        <end position="29"/>
    </location>
</feature>
<gene>
    <name evidence="2" type="ORF">LQG66_20670</name>
</gene>
<keyword evidence="3" id="KW-1185">Reference proteome</keyword>
<keyword evidence="1" id="KW-0472">Membrane</keyword>
<organism evidence="2 3">
    <name type="scientific">Bradyrhizobium ontarionense</name>
    <dbReference type="NCBI Taxonomy" id="2898149"/>
    <lineage>
        <taxon>Bacteria</taxon>
        <taxon>Pseudomonadati</taxon>
        <taxon>Pseudomonadota</taxon>
        <taxon>Alphaproteobacteria</taxon>
        <taxon>Hyphomicrobiales</taxon>
        <taxon>Nitrobacteraceae</taxon>
        <taxon>Bradyrhizobium</taxon>
    </lineage>
</organism>
<accession>A0ABY3R4R6</accession>
<sequence>MPLNPFDWTAGPFLLLYVASAALIFWLGFRTRRTIGPAASTIHPLRELELAYLAGGEPRLGDAVLLGLASKNAATFTPRDHRITVTDQAALATLIDRPPRLGLHPEMTRPEFQKALGPLVARIRDRLTAIGYYPSNAQMTAFRSSVLPFVGALLLFGAIKAVVGSERHHPVGFLLILLAATCFAAYILAKPPTRTRAGNDALRNYQASHTRAGRAPREHELLLAVALSGAVVLSGTAYASVLATSKALGSSGDGGGGGCGGGGGGGGCGGCS</sequence>
<dbReference type="InterPro" id="IPR026467">
    <property type="entry name" value="Ser/Gly_Cys_C_dom"/>
</dbReference>
<feature type="transmembrane region" description="Helical" evidence="1">
    <location>
        <begin position="221"/>
        <end position="241"/>
    </location>
</feature>
<proteinExistence type="predicted"/>
<dbReference type="NCBIfam" id="TIGR04222">
    <property type="entry name" value="near_uncomplex"/>
    <property type="match status" value="1"/>
</dbReference>